<dbReference type="EMBL" id="UHJL01000001">
    <property type="protein sequence ID" value="SUQ19800.1"/>
    <property type="molecule type" value="Genomic_DNA"/>
</dbReference>
<evidence type="ECO:0000256" key="1">
    <source>
        <dbReference type="ARBA" id="ARBA00022630"/>
    </source>
</evidence>
<dbReference type="Gene3D" id="3.50.50.60">
    <property type="entry name" value="FAD/NAD(P)-binding domain"/>
    <property type="match status" value="2"/>
</dbReference>
<dbReference type="SUPFAM" id="SSF51905">
    <property type="entry name" value="FAD/NAD(P)-binding domain"/>
    <property type="match status" value="1"/>
</dbReference>
<protein>
    <submittedName>
        <fullName evidence="4">Thioredoxin reductase (NADPH)</fullName>
    </submittedName>
</protein>
<dbReference type="InterPro" id="IPR023753">
    <property type="entry name" value="FAD/NAD-binding_dom"/>
</dbReference>
<dbReference type="AlphaFoldDB" id="A0A380RW69"/>
<dbReference type="InterPro" id="IPR036188">
    <property type="entry name" value="FAD/NAD-bd_sf"/>
</dbReference>
<reference evidence="4 5" key="1">
    <citation type="submission" date="2017-08" db="EMBL/GenBank/DDBJ databases">
        <authorList>
            <person name="de Groot N.N."/>
        </authorList>
    </citation>
    <scope>NUCLEOTIDE SEQUENCE [LARGE SCALE GENOMIC DNA]</scope>
    <source>
        <strain evidence="4 5">HM2</strain>
    </source>
</reference>
<evidence type="ECO:0000313" key="4">
    <source>
        <dbReference type="EMBL" id="SUQ19800.1"/>
    </source>
</evidence>
<dbReference type="Proteomes" id="UP000255423">
    <property type="component" value="Unassembled WGS sequence"/>
</dbReference>
<evidence type="ECO:0000313" key="5">
    <source>
        <dbReference type="Proteomes" id="UP000255423"/>
    </source>
</evidence>
<dbReference type="PRINTS" id="PR00469">
    <property type="entry name" value="PNDRDTASEII"/>
</dbReference>
<dbReference type="Pfam" id="PF07992">
    <property type="entry name" value="Pyr_redox_2"/>
    <property type="match status" value="1"/>
</dbReference>
<proteinExistence type="predicted"/>
<name>A0A380RW69_FIBSU</name>
<evidence type="ECO:0000256" key="2">
    <source>
        <dbReference type="ARBA" id="ARBA00023002"/>
    </source>
</evidence>
<accession>A0A380RW69</accession>
<dbReference type="GO" id="GO:0016491">
    <property type="term" value="F:oxidoreductase activity"/>
    <property type="evidence" value="ECO:0007669"/>
    <property type="project" value="UniProtKB-KW"/>
</dbReference>
<dbReference type="InterPro" id="IPR050097">
    <property type="entry name" value="Ferredoxin-NADP_redctase_2"/>
</dbReference>
<sequence>MADILILGHGPAGVSAALYGLRAGLEVQLVGKDVGALAKAHKIENYFGLEKPLTGAELAEVGKKQALALGAQIVDDEVTDLMFDGFGFVATGLNGTYRGKVCLMATGSARKKTPLPGMAEMEGHGVSYCAVCDAFFYRKKDVAVLGSGEYALHEATELLSVVNSVTLLTNGAELTAKFPESVKIETRKITGLKGAGQFEGVKFDDGLEANFDGLFVAMGSANATDLALKAGAAFDAGKLVLDKDFQTTVPGLFAAGDCTGGTLQVAVAVGEGAIAGLAAIKYLREHRE</sequence>
<dbReference type="PANTHER" id="PTHR48105">
    <property type="entry name" value="THIOREDOXIN REDUCTASE 1-RELATED-RELATED"/>
    <property type="match status" value="1"/>
</dbReference>
<feature type="domain" description="FAD/NAD(P)-binding" evidence="3">
    <location>
        <begin position="3"/>
        <end position="272"/>
    </location>
</feature>
<evidence type="ECO:0000259" key="3">
    <source>
        <dbReference type="Pfam" id="PF07992"/>
    </source>
</evidence>
<gene>
    <name evidence="4" type="ORF">SAMN05661053_1043</name>
</gene>
<dbReference type="RefSeq" id="WP_109572336.1">
    <property type="nucleotide sequence ID" value="NZ_UHJL01000001.1"/>
</dbReference>
<keyword evidence="1" id="KW-0285">Flavoprotein</keyword>
<keyword evidence="2" id="KW-0560">Oxidoreductase</keyword>
<dbReference type="PRINTS" id="PR00368">
    <property type="entry name" value="FADPNR"/>
</dbReference>
<organism evidence="4 5">
    <name type="scientific">Fibrobacter succinogenes</name>
    <name type="common">Bacteroides succinogenes</name>
    <dbReference type="NCBI Taxonomy" id="833"/>
    <lineage>
        <taxon>Bacteria</taxon>
        <taxon>Pseudomonadati</taxon>
        <taxon>Fibrobacterota</taxon>
        <taxon>Fibrobacteria</taxon>
        <taxon>Fibrobacterales</taxon>
        <taxon>Fibrobacteraceae</taxon>
        <taxon>Fibrobacter</taxon>
    </lineage>
</organism>